<evidence type="ECO:0000256" key="1">
    <source>
        <dbReference type="PIRSR" id="PIRSR018249-1"/>
    </source>
</evidence>
<dbReference type="Pfam" id="PF08241">
    <property type="entry name" value="Methyltransf_11"/>
    <property type="match status" value="1"/>
</dbReference>
<feature type="domain" description="Methyltransferase type 11" evidence="3">
    <location>
        <begin position="89"/>
        <end position="172"/>
    </location>
</feature>
<reference evidence="5 6" key="1">
    <citation type="submission" date="2018-04" db="EMBL/GenBank/DDBJ databases">
        <title>Novel species isolated from glacier.</title>
        <authorList>
            <person name="Liu Q."/>
            <person name="Xin Y.-H."/>
        </authorList>
    </citation>
    <scope>NUCLEOTIDE SEQUENCE [LARGE SCALE GENOMIC DNA]</scope>
    <source>
        <strain evidence="5 6">GT1R17</strain>
    </source>
</reference>
<feature type="binding site" evidence="1">
    <location>
        <position position="7"/>
    </location>
    <ligand>
        <name>Zn(2+)</name>
        <dbReference type="ChEBI" id="CHEBI:29105"/>
    </ligand>
</feature>
<sequence>MTTTIICPLCRHALERGDKVWRCKTGHSFDVAREGYINLLPVQHKNSRDPGDDPQMVMARREFLQADHYQPLRDAVLNSLAPLQAQSILDIGCGEGYYTGAFTKVANEVIGLDIARPAIRLAAKRHSNITWLVGSGALLPIANASIDIVSNMFTQLHIDEMQRVLKPEGYVLVVTPAPDHLWSIRQQLFEEVRAHDPEKFLSGFESLFELRSQQQVRFPLNLNQQGLHQLLQMTPYAWKAKQDRRDALAASEGHITEAAFSMLLFKRRML</sequence>
<evidence type="ECO:0000259" key="4">
    <source>
        <dbReference type="Pfam" id="PF21302"/>
    </source>
</evidence>
<dbReference type="RefSeq" id="WP_107939431.1">
    <property type="nucleotide sequence ID" value="NZ_QANS01000002.1"/>
</dbReference>
<organism evidence="5 6">
    <name type="scientific">Stenotrophobium rhamnosiphilum</name>
    <dbReference type="NCBI Taxonomy" id="2029166"/>
    <lineage>
        <taxon>Bacteria</taxon>
        <taxon>Pseudomonadati</taxon>
        <taxon>Pseudomonadota</taxon>
        <taxon>Gammaproteobacteria</taxon>
        <taxon>Nevskiales</taxon>
        <taxon>Nevskiaceae</taxon>
        <taxon>Stenotrophobium</taxon>
    </lineage>
</organism>
<evidence type="ECO:0000256" key="2">
    <source>
        <dbReference type="PIRSR" id="PIRSR018249-2"/>
    </source>
</evidence>
<dbReference type="Gene3D" id="3.40.50.150">
    <property type="entry name" value="Vaccinia Virus protein VP39"/>
    <property type="match status" value="1"/>
</dbReference>
<comment type="caution">
    <text evidence="5">The sequence shown here is derived from an EMBL/GenBank/DDBJ whole genome shotgun (WGS) entry which is preliminary data.</text>
</comment>
<dbReference type="GO" id="GO:0046872">
    <property type="term" value="F:metal ion binding"/>
    <property type="evidence" value="ECO:0007669"/>
    <property type="project" value="UniProtKB-KW"/>
</dbReference>
<keyword evidence="6" id="KW-1185">Reference proteome</keyword>
<keyword evidence="2" id="KW-0949">S-adenosyl-L-methionine</keyword>
<dbReference type="SUPFAM" id="SSF53335">
    <property type="entry name" value="S-adenosyl-L-methionine-dependent methyltransferases"/>
    <property type="match status" value="1"/>
</dbReference>
<keyword evidence="1" id="KW-0862">Zinc</keyword>
<dbReference type="InterPro" id="IPR048647">
    <property type="entry name" value="RlmA_N"/>
</dbReference>
<feature type="binding site" evidence="1">
    <location>
        <position position="27"/>
    </location>
    <ligand>
        <name>Zn(2+)</name>
        <dbReference type="ChEBI" id="CHEBI:29105"/>
    </ligand>
</feature>
<dbReference type="InterPro" id="IPR016718">
    <property type="entry name" value="rRNA_m1G-MeTrfase_A_prd"/>
</dbReference>
<feature type="binding site" evidence="2">
    <location>
        <position position="180"/>
    </location>
    <ligand>
        <name>S-adenosyl-L-methionine</name>
        <dbReference type="ChEBI" id="CHEBI:59789"/>
    </ligand>
</feature>
<accession>A0A2T5MI70</accession>
<feature type="binding site" evidence="2">
    <location>
        <position position="69"/>
    </location>
    <ligand>
        <name>S-adenosyl-L-methionine</name>
        <dbReference type="ChEBI" id="CHEBI:59789"/>
    </ligand>
</feature>
<dbReference type="PIRSF" id="PIRSF018249">
    <property type="entry name" value="MyrA_prd"/>
    <property type="match status" value="1"/>
</dbReference>
<keyword evidence="5" id="KW-0808">Transferase</keyword>
<evidence type="ECO:0000259" key="3">
    <source>
        <dbReference type="Pfam" id="PF08241"/>
    </source>
</evidence>
<dbReference type="GO" id="GO:0008757">
    <property type="term" value="F:S-adenosylmethionine-dependent methyltransferase activity"/>
    <property type="evidence" value="ECO:0007669"/>
    <property type="project" value="InterPro"/>
</dbReference>
<dbReference type="Pfam" id="PF21302">
    <property type="entry name" value="Zn_ribbon_RlmA"/>
    <property type="match status" value="1"/>
</dbReference>
<feature type="domain" description="23S rRNA (guanine(745)-N(1))-methyltransferase N-terminal" evidence="4">
    <location>
        <begin position="6"/>
        <end position="48"/>
    </location>
</feature>
<dbReference type="CDD" id="cd02440">
    <property type="entry name" value="AdoMet_MTases"/>
    <property type="match status" value="1"/>
</dbReference>
<dbReference type="InterPro" id="IPR052939">
    <property type="entry name" value="23S_rRNA_MeTrnsfrase_RlmA"/>
</dbReference>
<evidence type="ECO:0000313" key="5">
    <source>
        <dbReference type="EMBL" id="PTU32239.1"/>
    </source>
</evidence>
<dbReference type="PANTHER" id="PTHR43460:SF1">
    <property type="entry name" value="METHYLTRANSFERASE TYPE 11 DOMAIN-CONTAINING PROTEIN"/>
    <property type="match status" value="1"/>
</dbReference>
<gene>
    <name evidence="5" type="ORF">CJD38_06160</name>
</gene>
<dbReference type="GO" id="GO:0032259">
    <property type="term" value="P:methylation"/>
    <property type="evidence" value="ECO:0007669"/>
    <property type="project" value="UniProtKB-KW"/>
</dbReference>
<dbReference type="EMBL" id="QANS01000002">
    <property type="protein sequence ID" value="PTU32239.1"/>
    <property type="molecule type" value="Genomic_DNA"/>
</dbReference>
<name>A0A2T5MI70_9GAMM</name>
<dbReference type="AlphaFoldDB" id="A0A2T5MI70"/>
<proteinExistence type="predicted"/>
<feature type="binding site" evidence="1">
    <location>
        <position position="23"/>
    </location>
    <ligand>
        <name>Zn(2+)</name>
        <dbReference type="ChEBI" id="CHEBI:29105"/>
    </ligand>
</feature>
<dbReference type="OrthoDB" id="108476at2"/>
<keyword evidence="1" id="KW-0479">Metal-binding</keyword>
<dbReference type="InterPro" id="IPR029063">
    <property type="entry name" value="SAM-dependent_MTases_sf"/>
</dbReference>
<protein>
    <submittedName>
        <fullName evidence="5">Methyltransferase</fullName>
    </submittedName>
</protein>
<keyword evidence="5" id="KW-0489">Methyltransferase</keyword>
<evidence type="ECO:0000313" key="6">
    <source>
        <dbReference type="Proteomes" id="UP000244248"/>
    </source>
</evidence>
<dbReference type="Proteomes" id="UP000244248">
    <property type="component" value="Unassembled WGS sequence"/>
</dbReference>
<dbReference type="PANTHER" id="PTHR43460">
    <property type="entry name" value="METHYLTRANSFERASE"/>
    <property type="match status" value="1"/>
</dbReference>
<dbReference type="InterPro" id="IPR013216">
    <property type="entry name" value="Methyltransf_11"/>
</dbReference>
<feature type="binding site" evidence="2">
    <location>
        <begin position="95"/>
        <end position="96"/>
    </location>
    <ligand>
        <name>S-adenosyl-L-methionine</name>
        <dbReference type="ChEBI" id="CHEBI:59789"/>
    </ligand>
</feature>
<feature type="binding site" evidence="1">
    <location>
        <position position="10"/>
    </location>
    <ligand>
        <name>Zn(2+)</name>
        <dbReference type="ChEBI" id="CHEBI:29105"/>
    </ligand>
</feature>